<dbReference type="Pfam" id="PF07522">
    <property type="entry name" value="DRMBL"/>
    <property type="match status" value="1"/>
</dbReference>
<dbReference type="GO" id="GO:0006303">
    <property type="term" value="P:double-strand break repair via nonhomologous end joining"/>
    <property type="evidence" value="ECO:0007669"/>
    <property type="project" value="TreeGrafter"/>
</dbReference>
<feature type="compositionally biased region" description="Polar residues" evidence="13">
    <location>
        <begin position="584"/>
        <end position="596"/>
    </location>
</feature>
<dbReference type="GO" id="GO:0035312">
    <property type="term" value="F:5'-3' DNA exonuclease activity"/>
    <property type="evidence" value="ECO:0007669"/>
    <property type="project" value="TreeGrafter"/>
</dbReference>
<dbReference type="Gene3D" id="3.40.50.12650">
    <property type="match status" value="1"/>
</dbReference>
<evidence type="ECO:0000256" key="4">
    <source>
        <dbReference type="ARBA" id="ARBA00022759"/>
    </source>
</evidence>
<dbReference type="OrthoDB" id="5561659at2759"/>
<dbReference type="GO" id="GO:0003684">
    <property type="term" value="F:damaged DNA binding"/>
    <property type="evidence" value="ECO:0007669"/>
    <property type="project" value="TreeGrafter"/>
</dbReference>
<keyword evidence="4" id="KW-0255">Endonuclease</keyword>
<evidence type="ECO:0000256" key="1">
    <source>
        <dbReference type="ARBA" id="ARBA00004123"/>
    </source>
</evidence>
<evidence type="ECO:0000256" key="10">
    <source>
        <dbReference type="ARBA" id="ARBA00023242"/>
    </source>
</evidence>
<feature type="region of interest" description="Disordered" evidence="13">
    <location>
        <begin position="492"/>
        <end position="528"/>
    </location>
</feature>
<evidence type="ECO:0000259" key="14">
    <source>
        <dbReference type="Pfam" id="PF07522"/>
    </source>
</evidence>
<keyword evidence="9" id="KW-0234">DNA repair</keyword>
<dbReference type="GO" id="GO:0005634">
    <property type="term" value="C:nucleus"/>
    <property type="evidence" value="ECO:0007669"/>
    <property type="project" value="UniProtKB-SubCell"/>
</dbReference>
<evidence type="ECO:0000256" key="13">
    <source>
        <dbReference type="SAM" id="MobiDB-lite"/>
    </source>
</evidence>
<feature type="region of interest" description="Disordered" evidence="13">
    <location>
        <begin position="576"/>
        <end position="645"/>
    </location>
</feature>
<dbReference type="PANTHER" id="PTHR23240">
    <property type="entry name" value="DNA CROSS-LINK REPAIR PROTEIN PSO2/SNM1-RELATED"/>
    <property type="match status" value="1"/>
</dbReference>
<evidence type="ECO:0000256" key="5">
    <source>
        <dbReference type="ARBA" id="ARBA00022763"/>
    </source>
</evidence>
<keyword evidence="16" id="KW-1185">Reference proteome</keyword>
<evidence type="ECO:0000256" key="7">
    <source>
        <dbReference type="ARBA" id="ARBA00022839"/>
    </source>
</evidence>
<keyword evidence="8" id="KW-0233">DNA recombination</keyword>
<keyword evidence="3" id="KW-0540">Nuclease</keyword>
<evidence type="ECO:0000313" key="16">
    <source>
        <dbReference type="Proteomes" id="UP000284842"/>
    </source>
</evidence>
<dbReference type="EMBL" id="NHTK01001322">
    <property type="protein sequence ID" value="PPR00245.1"/>
    <property type="molecule type" value="Genomic_DNA"/>
</dbReference>
<evidence type="ECO:0000256" key="11">
    <source>
        <dbReference type="ARBA" id="ARBA00039759"/>
    </source>
</evidence>
<dbReference type="GO" id="GO:0006310">
    <property type="term" value="P:DNA recombination"/>
    <property type="evidence" value="ECO:0007669"/>
    <property type="project" value="UniProtKB-KW"/>
</dbReference>
<evidence type="ECO:0000256" key="12">
    <source>
        <dbReference type="ARBA" id="ARBA00042677"/>
    </source>
</evidence>
<feature type="compositionally biased region" description="Polar residues" evidence="13">
    <location>
        <begin position="621"/>
        <end position="632"/>
    </location>
</feature>
<feature type="compositionally biased region" description="Acidic residues" evidence="13">
    <location>
        <begin position="519"/>
        <end position="528"/>
    </location>
</feature>
<evidence type="ECO:0000256" key="9">
    <source>
        <dbReference type="ARBA" id="ARBA00023204"/>
    </source>
</evidence>
<dbReference type="PANTHER" id="PTHR23240:SF8">
    <property type="entry name" value="PROTEIN ARTEMIS"/>
    <property type="match status" value="1"/>
</dbReference>
<gene>
    <name evidence="15" type="ORF">CVT24_005013</name>
</gene>
<dbReference type="GO" id="GO:0036297">
    <property type="term" value="P:interstrand cross-link repair"/>
    <property type="evidence" value="ECO:0007669"/>
    <property type="project" value="TreeGrafter"/>
</dbReference>
<reference evidence="15 16" key="1">
    <citation type="journal article" date="2018" name="Evol. Lett.">
        <title>Horizontal gene cluster transfer increased hallucinogenic mushroom diversity.</title>
        <authorList>
            <person name="Reynolds H.T."/>
            <person name="Vijayakumar V."/>
            <person name="Gluck-Thaler E."/>
            <person name="Korotkin H.B."/>
            <person name="Matheny P.B."/>
            <person name="Slot J.C."/>
        </authorList>
    </citation>
    <scope>NUCLEOTIDE SEQUENCE [LARGE SCALE GENOMIC DNA]</scope>
    <source>
        <strain evidence="15 16">2629</strain>
    </source>
</reference>
<comment type="subcellular location">
    <subcellularLocation>
        <location evidence="1">Nucleus</location>
    </subcellularLocation>
</comment>
<feature type="domain" description="DNA repair metallo-beta-lactamase" evidence="14">
    <location>
        <begin position="272"/>
        <end position="379"/>
    </location>
</feature>
<name>A0A409YB53_9AGAR</name>
<evidence type="ECO:0000256" key="6">
    <source>
        <dbReference type="ARBA" id="ARBA00022801"/>
    </source>
</evidence>
<dbReference type="InParanoid" id="A0A409YB53"/>
<dbReference type="InterPro" id="IPR011084">
    <property type="entry name" value="DRMBL"/>
</dbReference>
<dbReference type="Proteomes" id="UP000284842">
    <property type="component" value="Unassembled WGS sequence"/>
</dbReference>
<feature type="region of interest" description="Disordered" evidence="13">
    <location>
        <begin position="748"/>
        <end position="772"/>
    </location>
</feature>
<keyword evidence="6" id="KW-0378">Hydrolase</keyword>
<feature type="compositionally biased region" description="Basic and acidic residues" evidence="13">
    <location>
        <begin position="749"/>
        <end position="759"/>
    </location>
</feature>
<comment type="caution">
    <text evidence="15">The sequence shown here is derived from an EMBL/GenBank/DDBJ whole genome shotgun (WGS) entry which is preliminary data.</text>
</comment>
<dbReference type="GO" id="GO:0000723">
    <property type="term" value="P:telomere maintenance"/>
    <property type="evidence" value="ECO:0007669"/>
    <property type="project" value="TreeGrafter"/>
</dbReference>
<accession>A0A409YB53</accession>
<dbReference type="GO" id="GO:0004519">
    <property type="term" value="F:endonuclease activity"/>
    <property type="evidence" value="ECO:0007669"/>
    <property type="project" value="UniProtKB-KW"/>
</dbReference>
<keyword evidence="10" id="KW-0539">Nucleus</keyword>
<dbReference type="Gene3D" id="3.60.15.10">
    <property type="entry name" value="Ribonuclease Z/Hydroxyacylglutathione hydrolase-like"/>
    <property type="match status" value="1"/>
</dbReference>
<protein>
    <recommendedName>
        <fullName evidence="11">Protein artemis</fullName>
    </recommendedName>
    <alternativeName>
        <fullName evidence="12">DNA cross-link repair 1C protein</fullName>
    </alternativeName>
</protein>
<sequence length="855" mass="95928">MPPGTPYNGIIQPYRIRVDEFTTLDERKDGPLLYLLTHTHSDHLVGLTAKSFGHRVICSQDARVMLLNHEVYGERDLFAQELRVENIRTYAHLFVKPLMNSDGTAFVQGSRDLLRPIPLHTPTTIELTAKESVTVTLLDANHCLGAVMYLIEGPRGAVLHTGDFRAEPWFLESLKRNPFLQPYLASRNSVPKHGSNRLSKTLEAIYIDTACEEATDGLVELMDQFPETTYFFINVWTWGYEDILKAISRHFQQPIHVDRYKHKIYSKTSDPFLKSIITDEECTTRFHACERFARCSEVAVDDGPFHMNNISSTGKTVVYINAVNMDKQKWEEYCKETSDDLARGVNVRSLLVPLHRHSHLPELQRFVELFRPKSIVPNTLDPKLHGLDWAYVDRVFAPCLHPSSQNQVSDLASLQKRLGIDPRSVQRMDLGEDDDGDVSLKNIVGDKAATDIANRWADHGKLSSTLKFIREHLGEAENAFIDRLQGIETKQRSLSAKHLISEREKKAETSRYRGKVPDSDEETDDDEDAHTRTAEFFFGSPSGAAYKENYSWPSSSPSQSVEEVAVQQLTKVKAHGTPVADGSSRLNMLTPDSSPMVNKAGQSKGKGPAYPATPTKKPIRNTPSNRLSQLASSGKGKGKAVADSLSSPIQLIPRSKPKAPTSRLEDKGKKLRTFDSRGGFVFGAGRKEIIDVINIVSDDEMEHQEVKVEVENVEISSRDYKRKRTDSIHAETSYKRYRVSTSPFVESASTHERPIDKPLRHYPSSSSVSLGSASLRSIMTTPSSSMRSIGDNLSRASSSADLMTKEDELRAILEISARLAKNASKEEISQNYERKRSRQLQALESMQSLWSKGGD</sequence>
<dbReference type="InterPro" id="IPR036866">
    <property type="entry name" value="RibonucZ/Hydroxyglut_hydro"/>
</dbReference>
<keyword evidence="7" id="KW-0269">Exonuclease</keyword>
<evidence type="ECO:0000256" key="2">
    <source>
        <dbReference type="ARBA" id="ARBA00010304"/>
    </source>
</evidence>
<evidence type="ECO:0000256" key="8">
    <source>
        <dbReference type="ARBA" id="ARBA00023172"/>
    </source>
</evidence>
<dbReference type="AlphaFoldDB" id="A0A409YB53"/>
<comment type="similarity">
    <text evidence="2">Belongs to the DNA repair metallo-beta-lactamase (DRMBL) family.</text>
</comment>
<evidence type="ECO:0000313" key="15">
    <source>
        <dbReference type="EMBL" id="PPR00245.1"/>
    </source>
</evidence>
<keyword evidence="5" id="KW-0227">DNA damage</keyword>
<dbReference type="STRING" id="181874.A0A409YB53"/>
<dbReference type="SUPFAM" id="SSF56281">
    <property type="entry name" value="Metallo-hydrolase/oxidoreductase"/>
    <property type="match status" value="1"/>
</dbReference>
<proteinExistence type="inferred from homology"/>
<evidence type="ECO:0000256" key="3">
    <source>
        <dbReference type="ARBA" id="ARBA00022722"/>
    </source>
</evidence>
<organism evidence="15 16">
    <name type="scientific">Panaeolus cyanescens</name>
    <dbReference type="NCBI Taxonomy" id="181874"/>
    <lineage>
        <taxon>Eukaryota</taxon>
        <taxon>Fungi</taxon>
        <taxon>Dikarya</taxon>
        <taxon>Basidiomycota</taxon>
        <taxon>Agaricomycotina</taxon>
        <taxon>Agaricomycetes</taxon>
        <taxon>Agaricomycetidae</taxon>
        <taxon>Agaricales</taxon>
        <taxon>Agaricineae</taxon>
        <taxon>Galeropsidaceae</taxon>
        <taxon>Panaeolus</taxon>
    </lineage>
</organism>
<feature type="compositionally biased region" description="Basic and acidic residues" evidence="13">
    <location>
        <begin position="499"/>
        <end position="518"/>
    </location>
</feature>